<evidence type="ECO:0000313" key="2">
    <source>
        <dbReference type="Proteomes" id="UP000005945"/>
    </source>
</evidence>
<sequence>MSCREAGLWISTGLWKTREGNVERWETVFLSTADVKN</sequence>
<reference evidence="1 2" key="2">
    <citation type="submission" date="2007-09" db="EMBL/GenBank/DDBJ databases">
        <authorList>
            <person name="Fulton L."/>
            <person name="Clifton S."/>
            <person name="Fulton B."/>
            <person name="Xu J."/>
            <person name="Minx P."/>
            <person name="Pepin K.H."/>
            <person name="Johnson M."/>
            <person name="Thiruvilangam P."/>
            <person name="Bhonagiri V."/>
            <person name="Nash W.E."/>
            <person name="Mardis E.R."/>
            <person name="Wilson R.K."/>
        </authorList>
    </citation>
    <scope>NUCLEOTIDE SEQUENCE [LARGE SCALE GENOMIC DNA]</scope>
    <source>
        <strain evidence="1 2">M21/2</strain>
    </source>
</reference>
<dbReference type="Proteomes" id="UP000005945">
    <property type="component" value="Unassembled WGS sequence"/>
</dbReference>
<gene>
    <name evidence="1" type="ORF">FAEPRAM212_01775</name>
</gene>
<dbReference type="HOGENOM" id="CLU_3343891_0_0_9"/>
<evidence type="ECO:0000313" key="1">
    <source>
        <dbReference type="EMBL" id="EDP21452.1"/>
    </source>
</evidence>
<accession>A8SBW0</accession>
<reference evidence="1 2" key="1">
    <citation type="submission" date="2007-09" db="EMBL/GenBank/DDBJ databases">
        <title>Draft genome sequence of Faecalibacterium prausnitzii M21/2.</title>
        <authorList>
            <person name="Sudarsanam P."/>
            <person name="Ley R."/>
            <person name="Guruge J."/>
            <person name="Turnbaugh P.J."/>
            <person name="Mahowald M."/>
            <person name="Liep D."/>
            <person name="Gordon J."/>
        </authorList>
    </citation>
    <scope>NUCLEOTIDE SEQUENCE [LARGE SCALE GENOMIC DNA]</scope>
    <source>
        <strain evidence="1 2">M21/2</strain>
    </source>
</reference>
<comment type="caution">
    <text evidence="1">The sequence shown here is derived from an EMBL/GenBank/DDBJ whole genome shotgun (WGS) entry which is preliminary data.</text>
</comment>
<protein>
    <submittedName>
        <fullName evidence="1">Uncharacterized protein</fullName>
    </submittedName>
</protein>
<proteinExistence type="predicted"/>
<name>A8SBW0_9FIRM</name>
<dbReference type="AlphaFoldDB" id="A8SBW0"/>
<organism evidence="1 2">
    <name type="scientific">Faecalibacterium prausnitzii M21/2</name>
    <dbReference type="NCBI Taxonomy" id="411485"/>
    <lineage>
        <taxon>Bacteria</taxon>
        <taxon>Bacillati</taxon>
        <taxon>Bacillota</taxon>
        <taxon>Clostridia</taxon>
        <taxon>Eubacteriales</taxon>
        <taxon>Oscillospiraceae</taxon>
        <taxon>Faecalibacterium</taxon>
    </lineage>
</organism>
<dbReference type="EMBL" id="ABED02000026">
    <property type="protein sequence ID" value="EDP21452.1"/>
    <property type="molecule type" value="Genomic_DNA"/>
</dbReference>